<organism evidence="2 3">
    <name type="scientific">Flavobacterium nakdongensis</name>
    <dbReference type="NCBI Taxonomy" id="3073563"/>
    <lineage>
        <taxon>Bacteria</taxon>
        <taxon>Pseudomonadati</taxon>
        <taxon>Bacteroidota</taxon>
        <taxon>Flavobacteriia</taxon>
        <taxon>Flavobacteriales</taxon>
        <taxon>Flavobacteriaceae</taxon>
        <taxon>Flavobacterium</taxon>
    </lineage>
</organism>
<evidence type="ECO:0000256" key="1">
    <source>
        <dbReference type="HAMAP-Rule" id="MF_00386"/>
    </source>
</evidence>
<name>A0ABY9R9B3_9FLAO</name>
<comment type="function">
    <text evidence="1">Could be involved in insertion of integral membrane proteins into the membrane.</text>
</comment>
<comment type="subcellular location">
    <subcellularLocation>
        <location evidence="1">Cell membrane</location>
        <topology evidence="1">Peripheral membrane protein</topology>
        <orientation evidence="1">Cytoplasmic side</orientation>
    </subcellularLocation>
</comment>
<dbReference type="NCBIfam" id="TIGR00278">
    <property type="entry name" value="membrane protein insertion efficiency factor YidD"/>
    <property type="match status" value="1"/>
</dbReference>
<dbReference type="RefSeq" id="WP_309531636.1">
    <property type="nucleotide sequence ID" value="NZ_CP133721.1"/>
</dbReference>
<protein>
    <recommendedName>
        <fullName evidence="1">Putative membrane protein insertion efficiency factor</fullName>
    </recommendedName>
</protein>
<dbReference type="InterPro" id="IPR002696">
    <property type="entry name" value="Membr_insert_effic_factor_YidD"/>
</dbReference>
<dbReference type="Proteomes" id="UP001180481">
    <property type="component" value="Chromosome"/>
</dbReference>
<keyword evidence="1" id="KW-1003">Cell membrane</keyword>
<dbReference type="HAMAP" id="MF_00386">
    <property type="entry name" value="UPF0161_YidD"/>
    <property type="match status" value="1"/>
</dbReference>
<proteinExistence type="inferred from homology"/>
<dbReference type="PANTHER" id="PTHR33383:SF1">
    <property type="entry name" value="MEMBRANE PROTEIN INSERTION EFFICIENCY FACTOR-RELATED"/>
    <property type="match status" value="1"/>
</dbReference>
<evidence type="ECO:0000313" key="3">
    <source>
        <dbReference type="Proteomes" id="UP001180481"/>
    </source>
</evidence>
<sequence length="75" mass="8608">MKIQKWLIFPFKKVIRLYQVLISPLTSATCRFQPTCSSYALEALEKHGLLKGSWLAMKRILSCHPWGKSGYDPVP</sequence>
<accession>A0ABY9R9B3</accession>
<evidence type="ECO:0000313" key="2">
    <source>
        <dbReference type="EMBL" id="WMW77259.1"/>
    </source>
</evidence>
<keyword evidence="1" id="KW-0472">Membrane</keyword>
<comment type="similarity">
    <text evidence="1">Belongs to the UPF0161 family.</text>
</comment>
<dbReference type="EMBL" id="CP133721">
    <property type="protein sequence ID" value="WMW77259.1"/>
    <property type="molecule type" value="Genomic_DNA"/>
</dbReference>
<dbReference type="Pfam" id="PF01809">
    <property type="entry name" value="YidD"/>
    <property type="match status" value="1"/>
</dbReference>
<dbReference type="SMART" id="SM01234">
    <property type="entry name" value="Haemolytic"/>
    <property type="match status" value="1"/>
</dbReference>
<reference evidence="2" key="1">
    <citation type="submission" date="2023-09" db="EMBL/GenBank/DDBJ databases">
        <title>Flavobacterium sp. 20NA77.7 isolated from freshwater.</title>
        <authorList>
            <person name="Le V."/>
            <person name="Ko S.-R."/>
            <person name="Ahn C.-Y."/>
            <person name="Oh H.-M."/>
        </authorList>
    </citation>
    <scope>NUCLEOTIDE SEQUENCE</scope>
    <source>
        <strain evidence="2">20NA77.7</strain>
    </source>
</reference>
<gene>
    <name evidence="2" type="primary">yidD</name>
    <name evidence="2" type="ORF">RF683_07090</name>
</gene>
<keyword evidence="3" id="KW-1185">Reference proteome</keyword>
<dbReference type="PANTHER" id="PTHR33383">
    <property type="entry name" value="MEMBRANE PROTEIN INSERTION EFFICIENCY FACTOR-RELATED"/>
    <property type="match status" value="1"/>
</dbReference>